<evidence type="ECO:0000313" key="2">
    <source>
        <dbReference type="Proteomes" id="UP000485058"/>
    </source>
</evidence>
<feature type="non-terminal residue" evidence="1">
    <location>
        <position position="1"/>
    </location>
</feature>
<feature type="non-terminal residue" evidence="1">
    <location>
        <position position="113"/>
    </location>
</feature>
<organism evidence="1 2">
    <name type="scientific">Haematococcus lacustris</name>
    <name type="common">Green alga</name>
    <name type="synonym">Haematococcus pluvialis</name>
    <dbReference type="NCBI Taxonomy" id="44745"/>
    <lineage>
        <taxon>Eukaryota</taxon>
        <taxon>Viridiplantae</taxon>
        <taxon>Chlorophyta</taxon>
        <taxon>core chlorophytes</taxon>
        <taxon>Chlorophyceae</taxon>
        <taxon>CS clade</taxon>
        <taxon>Chlamydomonadales</taxon>
        <taxon>Haematococcaceae</taxon>
        <taxon>Haematococcus</taxon>
    </lineage>
</organism>
<keyword evidence="2" id="KW-1185">Reference proteome</keyword>
<evidence type="ECO:0000313" key="1">
    <source>
        <dbReference type="EMBL" id="GFH17830.1"/>
    </source>
</evidence>
<gene>
    <name evidence="1" type="ORF">HaLaN_14538</name>
</gene>
<protein>
    <submittedName>
        <fullName evidence="1">Uncharacterized protein</fullName>
    </submittedName>
</protein>
<proteinExistence type="predicted"/>
<reference evidence="1 2" key="1">
    <citation type="submission" date="2020-02" db="EMBL/GenBank/DDBJ databases">
        <title>Draft genome sequence of Haematococcus lacustris strain NIES-144.</title>
        <authorList>
            <person name="Morimoto D."/>
            <person name="Nakagawa S."/>
            <person name="Yoshida T."/>
            <person name="Sawayama S."/>
        </authorList>
    </citation>
    <scope>NUCLEOTIDE SEQUENCE [LARGE SCALE GENOMIC DNA]</scope>
    <source>
        <strain evidence="1 2">NIES-144</strain>
    </source>
</reference>
<name>A0A699Z8R6_HAELA</name>
<dbReference type="Proteomes" id="UP000485058">
    <property type="component" value="Unassembled WGS sequence"/>
</dbReference>
<sequence length="113" mass="12628">MHVLYEHSRRSTYLCLYRHELMSTYCPTMRSAVINCLARVAPRVQGGNGLCGLNEKLVHIAAGVALSQLLDVTATVAVEELHDIVTGARKYVHKKLQKATGDQLAEYSKLHMY</sequence>
<comment type="caution">
    <text evidence="1">The sequence shown here is derived from an EMBL/GenBank/DDBJ whole genome shotgun (WGS) entry which is preliminary data.</text>
</comment>
<accession>A0A699Z8R6</accession>
<dbReference type="AlphaFoldDB" id="A0A699Z8R6"/>
<dbReference type="EMBL" id="BLLF01001207">
    <property type="protein sequence ID" value="GFH17830.1"/>
    <property type="molecule type" value="Genomic_DNA"/>
</dbReference>